<dbReference type="EMBL" id="OJIN01000176">
    <property type="protein sequence ID" value="SPD74795.1"/>
    <property type="molecule type" value="Genomic_DNA"/>
</dbReference>
<sequence>MTLKQWAANGWLKEHLTSTQEIGNLLAIVDRDLKDAGEGGISEDWRFGIAYNAALKLCTVLLYAEGYKAERTLQHYRTIQALPLILGADRKDDANYLDACRAKRNIVEYDYAGGVTKNDAEELIEFVRTLKQDVEAWLEINHPEY</sequence>
<organism evidence="1">
    <name type="scientific">uncultured Desulfobacterium sp</name>
    <dbReference type="NCBI Taxonomy" id="201089"/>
    <lineage>
        <taxon>Bacteria</taxon>
        <taxon>Pseudomonadati</taxon>
        <taxon>Thermodesulfobacteriota</taxon>
        <taxon>Desulfobacteria</taxon>
        <taxon>Desulfobacterales</taxon>
        <taxon>Desulfobacteriaceae</taxon>
        <taxon>Desulfobacterium</taxon>
        <taxon>environmental samples</taxon>
    </lineage>
</organism>
<evidence type="ECO:0008006" key="2">
    <source>
        <dbReference type="Google" id="ProtNLM"/>
    </source>
</evidence>
<accession>A0A445MZA7</accession>
<reference evidence="1" key="1">
    <citation type="submission" date="2018-01" db="EMBL/GenBank/DDBJ databases">
        <authorList>
            <person name="Regsiter A."/>
            <person name="William W."/>
        </authorList>
    </citation>
    <scope>NUCLEOTIDE SEQUENCE</scope>
    <source>
        <strain evidence="1">TRIP AH-1</strain>
    </source>
</reference>
<dbReference type="Gene3D" id="1.20.120.330">
    <property type="entry name" value="Nucleotidyltransferases domain 2"/>
    <property type="match status" value="1"/>
</dbReference>
<protein>
    <recommendedName>
        <fullName evidence="2">HEPN domain-containing protein</fullName>
    </recommendedName>
</protein>
<evidence type="ECO:0000313" key="1">
    <source>
        <dbReference type="EMBL" id="SPD74795.1"/>
    </source>
</evidence>
<proteinExistence type="predicted"/>
<gene>
    <name evidence="1" type="ORF">PITCH_A350004</name>
</gene>
<name>A0A445MZA7_9BACT</name>
<dbReference type="AlphaFoldDB" id="A0A445MZA7"/>